<sequence length="75" mass="8385">MDHSKCLRGWGSVAYKLELPSDAQVHPVFHLKPYTPNYSPVFSEPPVLTDLEARDARPVAILDRRLVKKGNAAIT</sequence>
<protein>
    <submittedName>
        <fullName evidence="1">Uncharacterized protein</fullName>
    </submittedName>
</protein>
<organism evidence="1 2">
    <name type="scientific">Paspalum notatum var. saurae</name>
    <dbReference type="NCBI Taxonomy" id="547442"/>
    <lineage>
        <taxon>Eukaryota</taxon>
        <taxon>Viridiplantae</taxon>
        <taxon>Streptophyta</taxon>
        <taxon>Embryophyta</taxon>
        <taxon>Tracheophyta</taxon>
        <taxon>Spermatophyta</taxon>
        <taxon>Magnoliopsida</taxon>
        <taxon>Liliopsida</taxon>
        <taxon>Poales</taxon>
        <taxon>Poaceae</taxon>
        <taxon>PACMAD clade</taxon>
        <taxon>Panicoideae</taxon>
        <taxon>Andropogonodae</taxon>
        <taxon>Paspaleae</taxon>
        <taxon>Paspalinae</taxon>
        <taxon>Paspalum</taxon>
    </lineage>
</organism>
<gene>
    <name evidence="1" type="ORF">U9M48_000420</name>
</gene>
<proteinExistence type="predicted"/>
<dbReference type="AlphaFoldDB" id="A0AAQ3SI39"/>
<name>A0AAQ3SI39_PASNO</name>
<dbReference type="Proteomes" id="UP001341281">
    <property type="component" value="Chromosome 01"/>
</dbReference>
<evidence type="ECO:0000313" key="2">
    <source>
        <dbReference type="Proteomes" id="UP001341281"/>
    </source>
</evidence>
<evidence type="ECO:0000313" key="1">
    <source>
        <dbReference type="EMBL" id="WVZ49038.1"/>
    </source>
</evidence>
<accession>A0AAQ3SI39</accession>
<keyword evidence="2" id="KW-1185">Reference proteome</keyword>
<reference evidence="1 2" key="1">
    <citation type="submission" date="2024-02" db="EMBL/GenBank/DDBJ databases">
        <title>High-quality chromosome-scale genome assembly of Pensacola bahiagrass (Paspalum notatum Flugge var. saurae).</title>
        <authorList>
            <person name="Vega J.M."/>
            <person name="Podio M."/>
            <person name="Orjuela J."/>
            <person name="Siena L.A."/>
            <person name="Pessino S.C."/>
            <person name="Combes M.C."/>
            <person name="Mariac C."/>
            <person name="Albertini E."/>
            <person name="Pupilli F."/>
            <person name="Ortiz J.P.A."/>
            <person name="Leblanc O."/>
        </authorList>
    </citation>
    <scope>NUCLEOTIDE SEQUENCE [LARGE SCALE GENOMIC DNA]</scope>
    <source>
        <strain evidence="1">R1</strain>
        <tissue evidence="1">Leaf</tissue>
    </source>
</reference>
<dbReference type="EMBL" id="CP144745">
    <property type="protein sequence ID" value="WVZ49038.1"/>
    <property type="molecule type" value="Genomic_DNA"/>
</dbReference>